<dbReference type="AlphaFoldDB" id="A0AAV3Z7E6"/>
<proteinExistence type="predicted"/>
<evidence type="ECO:0008006" key="3">
    <source>
        <dbReference type="Google" id="ProtNLM"/>
    </source>
</evidence>
<comment type="caution">
    <text evidence="1">The sequence shown here is derived from an EMBL/GenBank/DDBJ whole genome shotgun (WGS) entry which is preliminary data.</text>
</comment>
<reference evidence="1 2" key="1">
    <citation type="journal article" date="2021" name="Elife">
        <title>Chloroplast acquisition without the gene transfer in kleptoplastic sea slugs, Plakobranchus ocellatus.</title>
        <authorList>
            <person name="Maeda T."/>
            <person name="Takahashi S."/>
            <person name="Yoshida T."/>
            <person name="Shimamura S."/>
            <person name="Takaki Y."/>
            <person name="Nagai Y."/>
            <person name="Toyoda A."/>
            <person name="Suzuki Y."/>
            <person name="Arimoto A."/>
            <person name="Ishii H."/>
            <person name="Satoh N."/>
            <person name="Nishiyama T."/>
            <person name="Hasebe M."/>
            <person name="Maruyama T."/>
            <person name="Minagawa J."/>
            <person name="Obokata J."/>
            <person name="Shigenobu S."/>
        </authorList>
    </citation>
    <scope>NUCLEOTIDE SEQUENCE [LARGE SCALE GENOMIC DNA]</scope>
</reference>
<gene>
    <name evidence="1" type="ORF">PoB_001767700</name>
</gene>
<organism evidence="1 2">
    <name type="scientific">Plakobranchus ocellatus</name>
    <dbReference type="NCBI Taxonomy" id="259542"/>
    <lineage>
        <taxon>Eukaryota</taxon>
        <taxon>Metazoa</taxon>
        <taxon>Spiralia</taxon>
        <taxon>Lophotrochozoa</taxon>
        <taxon>Mollusca</taxon>
        <taxon>Gastropoda</taxon>
        <taxon>Heterobranchia</taxon>
        <taxon>Euthyneura</taxon>
        <taxon>Panpulmonata</taxon>
        <taxon>Sacoglossa</taxon>
        <taxon>Placobranchoidea</taxon>
        <taxon>Plakobranchidae</taxon>
        <taxon>Plakobranchus</taxon>
    </lineage>
</organism>
<protein>
    <recommendedName>
        <fullName evidence="3">Galectin</fullName>
    </recommendedName>
</protein>
<dbReference type="EMBL" id="BLXT01002104">
    <property type="protein sequence ID" value="GFN91171.1"/>
    <property type="molecule type" value="Genomic_DNA"/>
</dbReference>
<keyword evidence="2" id="KW-1185">Reference proteome</keyword>
<evidence type="ECO:0000313" key="2">
    <source>
        <dbReference type="Proteomes" id="UP000735302"/>
    </source>
</evidence>
<evidence type="ECO:0000313" key="1">
    <source>
        <dbReference type="EMBL" id="GFN91171.1"/>
    </source>
</evidence>
<accession>A0AAV3Z7E6</accession>
<name>A0AAV3Z7E6_9GAST</name>
<sequence>MFLKEAVLFPFRNFFLPQVFLSPVLFLEADQQLVMINSTVLLHCKDPQHLGLSFGHHCINHHRHDGILWASCSFHILNDDITDSRSFHVLNDDVTDGVWNAQRFHFKTQERVI</sequence>
<dbReference type="Proteomes" id="UP000735302">
    <property type="component" value="Unassembled WGS sequence"/>
</dbReference>